<dbReference type="GO" id="GO:0016874">
    <property type="term" value="F:ligase activity"/>
    <property type="evidence" value="ECO:0007669"/>
    <property type="project" value="UniProtKB-KW"/>
</dbReference>
<dbReference type="CDD" id="cd00833">
    <property type="entry name" value="PKS"/>
    <property type="match status" value="1"/>
</dbReference>
<dbReference type="GO" id="GO:0006633">
    <property type="term" value="P:fatty acid biosynthetic process"/>
    <property type="evidence" value="ECO:0007669"/>
    <property type="project" value="TreeGrafter"/>
</dbReference>
<evidence type="ECO:0000259" key="12">
    <source>
        <dbReference type="PROSITE" id="PS52019"/>
    </source>
</evidence>
<keyword evidence="2" id="KW-0597">Phosphoprotein</keyword>
<evidence type="ECO:0000256" key="9">
    <source>
        <dbReference type="SAM" id="MobiDB-lite"/>
    </source>
</evidence>
<feature type="active site" description="Proton acceptor; for dehydratase activity" evidence="8">
    <location>
        <position position="757"/>
    </location>
</feature>
<accession>A0A2T3A0F3</accession>
<feature type="domain" description="Ketosynthase family 3 (KS3)" evidence="11">
    <location>
        <begin position="1"/>
        <end position="225"/>
    </location>
</feature>
<feature type="compositionally biased region" description="Low complexity" evidence="9">
    <location>
        <begin position="2341"/>
        <end position="2358"/>
    </location>
</feature>
<dbReference type="Pfam" id="PF14765">
    <property type="entry name" value="PS-DH"/>
    <property type="match status" value="1"/>
</dbReference>
<organism evidence="13 14">
    <name type="scientific">Coniella lustricola</name>
    <dbReference type="NCBI Taxonomy" id="2025994"/>
    <lineage>
        <taxon>Eukaryota</taxon>
        <taxon>Fungi</taxon>
        <taxon>Dikarya</taxon>
        <taxon>Ascomycota</taxon>
        <taxon>Pezizomycotina</taxon>
        <taxon>Sordariomycetes</taxon>
        <taxon>Sordariomycetidae</taxon>
        <taxon>Diaporthales</taxon>
        <taxon>Schizoparmaceae</taxon>
        <taxon>Coniella</taxon>
    </lineage>
</organism>
<keyword evidence="7" id="KW-0511">Multifunctional enzyme</keyword>
<evidence type="ECO:0000256" key="3">
    <source>
        <dbReference type="ARBA" id="ARBA00022598"/>
    </source>
</evidence>
<dbReference type="InterPro" id="IPR013216">
    <property type="entry name" value="Methyltransf_11"/>
</dbReference>
<evidence type="ECO:0000256" key="4">
    <source>
        <dbReference type="ARBA" id="ARBA00022679"/>
    </source>
</evidence>
<feature type="domain" description="Carrier" evidence="10">
    <location>
        <begin position="2209"/>
        <end position="2287"/>
    </location>
</feature>
<dbReference type="GO" id="GO:0004312">
    <property type="term" value="F:fatty acid synthase activity"/>
    <property type="evidence" value="ECO:0007669"/>
    <property type="project" value="TreeGrafter"/>
</dbReference>
<evidence type="ECO:0000256" key="1">
    <source>
        <dbReference type="ARBA" id="ARBA00022450"/>
    </source>
</evidence>
<dbReference type="SUPFAM" id="SSF52151">
    <property type="entry name" value="FabD/lysophospholipase-like"/>
    <property type="match status" value="1"/>
</dbReference>
<dbReference type="InterPro" id="IPR001242">
    <property type="entry name" value="Condensation_dom"/>
</dbReference>
<dbReference type="SMART" id="SM00827">
    <property type="entry name" value="PKS_AT"/>
    <property type="match status" value="1"/>
</dbReference>
<keyword evidence="6" id="KW-0560">Oxidoreductase</keyword>
<evidence type="ECO:0000256" key="8">
    <source>
        <dbReference type="PROSITE-ProRule" id="PRU01363"/>
    </source>
</evidence>
<reference evidence="13 14" key="1">
    <citation type="journal article" date="2018" name="Mycol. Prog.">
        <title>Coniella lustricola, a new species from submerged detritus.</title>
        <authorList>
            <person name="Raudabaugh D.B."/>
            <person name="Iturriaga T."/>
            <person name="Carver A."/>
            <person name="Mondo S."/>
            <person name="Pangilinan J."/>
            <person name="Lipzen A."/>
            <person name="He G."/>
            <person name="Amirebrahimi M."/>
            <person name="Grigoriev I.V."/>
            <person name="Miller A.N."/>
        </authorList>
    </citation>
    <scope>NUCLEOTIDE SEQUENCE [LARGE SCALE GENOMIC DNA]</scope>
    <source>
        <strain evidence="13 14">B22-T-1</strain>
    </source>
</reference>
<keyword evidence="5" id="KW-0677">Repeat</keyword>
<dbReference type="InterPro" id="IPR009081">
    <property type="entry name" value="PP-bd_ACP"/>
</dbReference>
<protein>
    <submittedName>
        <fullName evidence="13">Uncharacterized protein</fullName>
    </submittedName>
</protein>
<name>A0A2T3A0F3_9PEZI</name>
<dbReference type="Gene3D" id="3.40.47.10">
    <property type="match status" value="1"/>
</dbReference>
<dbReference type="InterPro" id="IPR014031">
    <property type="entry name" value="Ketoacyl_synth_C"/>
</dbReference>
<keyword evidence="14" id="KW-1185">Reference proteome</keyword>
<feature type="domain" description="PKS/mFAS DH" evidence="12">
    <location>
        <begin position="725"/>
        <end position="1023"/>
    </location>
</feature>
<dbReference type="InterPro" id="IPR020806">
    <property type="entry name" value="PKS_PP-bd"/>
</dbReference>
<dbReference type="Gene3D" id="3.30.70.3290">
    <property type="match status" value="1"/>
</dbReference>
<keyword evidence="4" id="KW-0808">Transferase</keyword>
<dbReference type="InterPro" id="IPR016039">
    <property type="entry name" value="Thiolase-like"/>
</dbReference>
<dbReference type="Pfam" id="PF16197">
    <property type="entry name" value="KAsynt_C_assoc"/>
    <property type="match status" value="1"/>
</dbReference>
<dbReference type="GO" id="GO:0044550">
    <property type="term" value="P:secondary metabolite biosynthetic process"/>
    <property type="evidence" value="ECO:0007669"/>
    <property type="project" value="UniProtKB-ARBA"/>
</dbReference>
<dbReference type="InterPro" id="IPR006162">
    <property type="entry name" value="Ppantetheine_attach_site"/>
</dbReference>
<dbReference type="PROSITE" id="PS52004">
    <property type="entry name" value="KS3_2"/>
    <property type="match status" value="1"/>
</dbReference>
<dbReference type="Pfam" id="PF00550">
    <property type="entry name" value="PP-binding"/>
    <property type="match status" value="1"/>
</dbReference>
<dbReference type="Pfam" id="PF00668">
    <property type="entry name" value="Condensation"/>
    <property type="match status" value="1"/>
</dbReference>
<dbReference type="InterPro" id="IPR014030">
    <property type="entry name" value="Ketoacyl_synth_N"/>
</dbReference>
<dbReference type="SUPFAM" id="SSF53901">
    <property type="entry name" value="Thiolase-like"/>
    <property type="match status" value="1"/>
</dbReference>
<dbReference type="SMART" id="SM00822">
    <property type="entry name" value="PKS_KR"/>
    <property type="match status" value="1"/>
</dbReference>
<dbReference type="InterPro" id="IPR049900">
    <property type="entry name" value="PKS_mFAS_DH"/>
</dbReference>
<dbReference type="SMART" id="SM00825">
    <property type="entry name" value="PKS_KS"/>
    <property type="match status" value="1"/>
</dbReference>
<dbReference type="InterPro" id="IPR001227">
    <property type="entry name" value="Ac_transferase_dom_sf"/>
</dbReference>
<proteinExistence type="predicted"/>
<dbReference type="SMART" id="SM00823">
    <property type="entry name" value="PKS_PP"/>
    <property type="match status" value="1"/>
</dbReference>
<feature type="region of interest" description="N-terminal hotdog fold" evidence="8">
    <location>
        <begin position="725"/>
        <end position="858"/>
    </location>
</feature>
<dbReference type="Pfam" id="PF08659">
    <property type="entry name" value="KR"/>
    <property type="match status" value="1"/>
</dbReference>
<dbReference type="PANTHER" id="PTHR43775">
    <property type="entry name" value="FATTY ACID SYNTHASE"/>
    <property type="match status" value="1"/>
</dbReference>
<evidence type="ECO:0000256" key="7">
    <source>
        <dbReference type="ARBA" id="ARBA00023268"/>
    </source>
</evidence>
<feature type="active site" description="Proton donor; for dehydratase activity" evidence="8">
    <location>
        <position position="929"/>
    </location>
</feature>
<feature type="compositionally biased region" description="Polar residues" evidence="9">
    <location>
        <begin position="1747"/>
        <end position="1763"/>
    </location>
</feature>
<dbReference type="InterPro" id="IPR050091">
    <property type="entry name" value="PKS_NRPS_Biosynth_Enz"/>
</dbReference>
<dbReference type="Pfam" id="PF08241">
    <property type="entry name" value="Methyltransf_11"/>
    <property type="match status" value="1"/>
</dbReference>
<feature type="compositionally biased region" description="Acidic residues" evidence="9">
    <location>
        <begin position="2320"/>
        <end position="2332"/>
    </location>
</feature>
<dbReference type="PROSITE" id="PS50075">
    <property type="entry name" value="CARRIER"/>
    <property type="match status" value="1"/>
</dbReference>
<dbReference type="SUPFAM" id="SSF55048">
    <property type="entry name" value="Probable ACP-binding domain of malonyl-CoA ACP transacylase"/>
    <property type="match status" value="1"/>
</dbReference>
<dbReference type="Pfam" id="PF02801">
    <property type="entry name" value="Ketoacyl-synt_C"/>
    <property type="match status" value="1"/>
</dbReference>
<dbReference type="Pfam" id="PF00698">
    <property type="entry name" value="Acyl_transf_1"/>
    <property type="match status" value="1"/>
</dbReference>
<dbReference type="InterPro" id="IPR042104">
    <property type="entry name" value="PKS_dehydratase_sf"/>
</dbReference>
<dbReference type="GO" id="GO:0008757">
    <property type="term" value="F:S-adenosylmethionine-dependent methyltransferase activity"/>
    <property type="evidence" value="ECO:0007669"/>
    <property type="project" value="InterPro"/>
</dbReference>
<dbReference type="InParanoid" id="A0A2T3A0F3"/>
<dbReference type="STRING" id="2025994.A0A2T3A0F3"/>
<feature type="compositionally biased region" description="Polar residues" evidence="9">
    <location>
        <begin position="2309"/>
        <end position="2319"/>
    </location>
</feature>
<dbReference type="OrthoDB" id="329835at2759"/>
<dbReference type="Pfam" id="PF00109">
    <property type="entry name" value="ketoacyl-synt"/>
    <property type="match status" value="1"/>
</dbReference>
<dbReference type="Gene3D" id="3.10.129.110">
    <property type="entry name" value="Polyketide synthase dehydratase"/>
    <property type="match status" value="1"/>
</dbReference>
<evidence type="ECO:0000256" key="6">
    <source>
        <dbReference type="ARBA" id="ARBA00023002"/>
    </source>
</evidence>
<dbReference type="SUPFAM" id="SSF47336">
    <property type="entry name" value="ACP-like"/>
    <property type="match status" value="1"/>
</dbReference>
<dbReference type="InterPro" id="IPR014043">
    <property type="entry name" value="Acyl_transferase_dom"/>
</dbReference>
<dbReference type="SUPFAM" id="SSF53335">
    <property type="entry name" value="S-adenosyl-L-methionine-dependent methyltransferases"/>
    <property type="match status" value="1"/>
</dbReference>
<dbReference type="InterPro" id="IPR036736">
    <property type="entry name" value="ACP-like_sf"/>
</dbReference>
<dbReference type="Gene3D" id="1.10.1200.10">
    <property type="entry name" value="ACP-like"/>
    <property type="match status" value="1"/>
</dbReference>
<dbReference type="SUPFAM" id="SSF51735">
    <property type="entry name" value="NAD(P)-binding Rossmann-fold domains"/>
    <property type="match status" value="1"/>
</dbReference>
<dbReference type="SMART" id="SM00826">
    <property type="entry name" value="PKS_DH"/>
    <property type="match status" value="1"/>
</dbReference>
<dbReference type="Gene3D" id="3.40.50.150">
    <property type="entry name" value="Vaccinia Virus protein VP39"/>
    <property type="match status" value="1"/>
</dbReference>
<evidence type="ECO:0000313" key="14">
    <source>
        <dbReference type="Proteomes" id="UP000241462"/>
    </source>
</evidence>
<dbReference type="InterPro" id="IPR049551">
    <property type="entry name" value="PKS_DH_C"/>
</dbReference>
<feature type="region of interest" description="Disordered" evidence="9">
    <location>
        <begin position="2293"/>
        <end position="2363"/>
    </location>
</feature>
<evidence type="ECO:0000313" key="13">
    <source>
        <dbReference type="EMBL" id="PSR80559.1"/>
    </source>
</evidence>
<dbReference type="PROSITE" id="PS00012">
    <property type="entry name" value="PHOSPHOPANTETHEINE"/>
    <property type="match status" value="1"/>
</dbReference>
<dbReference type="InterPro" id="IPR020807">
    <property type="entry name" value="PKS_DH"/>
</dbReference>
<dbReference type="InterPro" id="IPR057326">
    <property type="entry name" value="KR_dom"/>
</dbReference>
<dbReference type="Gene3D" id="3.40.50.720">
    <property type="entry name" value="NAD(P)-binding Rossmann-like Domain"/>
    <property type="match status" value="1"/>
</dbReference>
<dbReference type="InterPro" id="IPR032821">
    <property type="entry name" value="PKS_assoc"/>
</dbReference>
<dbReference type="EMBL" id="KZ678526">
    <property type="protein sequence ID" value="PSR80559.1"/>
    <property type="molecule type" value="Genomic_DNA"/>
</dbReference>
<gene>
    <name evidence="13" type="ORF">BD289DRAFT_440531</name>
</gene>
<dbReference type="InterPro" id="IPR049552">
    <property type="entry name" value="PKS_DH_N"/>
</dbReference>
<dbReference type="Gene3D" id="3.30.559.10">
    <property type="entry name" value="Chloramphenicol acetyltransferase-like domain"/>
    <property type="match status" value="1"/>
</dbReference>
<dbReference type="InterPro" id="IPR016036">
    <property type="entry name" value="Malonyl_transacylase_ACP-bd"/>
</dbReference>
<dbReference type="Gene3D" id="3.40.366.10">
    <property type="entry name" value="Malonyl-Coenzyme A Acyl Carrier Protein, domain 2"/>
    <property type="match status" value="1"/>
</dbReference>
<feature type="region of interest" description="Disordered" evidence="9">
    <location>
        <begin position="1747"/>
        <end position="1766"/>
    </location>
</feature>
<dbReference type="PROSITE" id="PS52019">
    <property type="entry name" value="PKS_MFAS_DH"/>
    <property type="match status" value="1"/>
</dbReference>
<dbReference type="InterPro" id="IPR013968">
    <property type="entry name" value="PKS_KR"/>
</dbReference>
<dbReference type="SUPFAM" id="SSF52777">
    <property type="entry name" value="CoA-dependent acyltransferases"/>
    <property type="match status" value="2"/>
</dbReference>
<evidence type="ECO:0000256" key="2">
    <source>
        <dbReference type="ARBA" id="ARBA00022553"/>
    </source>
</evidence>
<dbReference type="PANTHER" id="PTHR43775:SF20">
    <property type="entry name" value="HYBRID PKS-NRPS SYNTHETASE APDA"/>
    <property type="match status" value="1"/>
</dbReference>
<dbReference type="InterPro" id="IPR016035">
    <property type="entry name" value="Acyl_Trfase/lysoPLipase"/>
</dbReference>
<evidence type="ECO:0000259" key="10">
    <source>
        <dbReference type="PROSITE" id="PS50075"/>
    </source>
</evidence>
<dbReference type="GO" id="GO:0031177">
    <property type="term" value="F:phosphopantetheine binding"/>
    <property type="evidence" value="ECO:0007669"/>
    <property type="project" value="InterPro"/>
</dbReference>
<dbReference type="InterPro" id="IPR029063">
    <property type="entry name" value="SAM-dependent_MTases_sf"/>
</dbReference>
<dbReference type="InterPro" id="IPR023213">
    <property type="entry name" value="CAT-like_dom_sf"/>
</dbReference>
<dbReference type="Proteomes" id="UP000241462">
    <property type="component" value="Unassembled WGS sequence"/>
</dbReference>
<evidence type="ECO:0000259" key="11">
    <source>
        <dbReference type="PROSITE" id="PS52004"/>
    </source>
</evidence>
<dbReference type="Gene3D" id="3.30.559.30">
    <property type="entry name" value="Nonribosomal peptide synthetase, condensation domain"/>
    <property type="match status" value="1"/>
</dbReference>
<dbReference type="GO" id="GO:0016491">
    <property type="term" value="F:oxidoreductase activity"/>
    <property type="evidence" value="ECO:0007669"/>
    <property type="project" value="UniProtKB-KW"/>
</dbReference>
<evidence type="ECO:0000256" key="5">
    <source>
        <dbReference type="ARBA" id="ARBA00022737"/>
    </source>
</evidence>
<dbReference type="Pfam" id="PF21089">
    <property type="entry name" value="PKS_DH_N"/>
    <property type="match status" value="1"/>
</dbReference>
<dbReference type="InterPro" id="IPR020841">
    <property type="entry name" value="PKS_Beta-ketoAc_synthase_dom"/>
</dbReference>
<keyword evidence="1" id="KW-0596">Phosphopantetheine</keyword>
<feature type="region of interest" description="C-terminal hotdog fold" evidence="8">
    <location>
        <begin position="873"/>
        <end position="1023"/>
    </location>
</feature>
<sequence length="2802" mass="308538">MLSPAGRSRMWDADADGYARGDGVAAVVLKTRQAAEADGDHIECIIRETAVGQDGRTPGQTMPSASAQAQLIRDCYRRAGLDPTNPKHRPQYFEAHGTGTQAGDPVEAEAISSAFFPACEQAIAQDRTDERPPLYVGSCKTVIGHTEGTAGLAGLLKASLALQNGIIAPNLLFHRLNPRIVPFYSHLQIPTAALPWPEVEQDTPRRVSVNSFGFGGTNAHAILESYTAPHATQAAQQGPRDVCLPFVFSANSEASLRAYLRAFADFLSRSDRNACDLDNVAYTLSQRRTRLPVATAITASSAHELRDKIDKELDVCQGDPQRRIGNRSSARARPQVLGIFTGQGAQWAQMGLDLVSKSTVARETLHRLQSRLDRLPPAERPAWSLAEEMRKDSCSTRVVEAAISQPLCTAIQILQVDLVRASGIQFSAVVGHSSGEIAAAYAAGLVSAEDAICIAYYRGLQSLGPHASKPGAMMAVGTSAEDAQDLLDFAEFQDRACIAAFNAPASITLSGDQDAIQELQVVLTDERKFTRLLRVDRAYHSHHMRAYSAGYRSALAALHLQIARQSSVPWFSSVDDRLAPFQDWDALKGPYWDENMVNPVRFVQAVGNACSSLDSLDLVIEVGPHPVLKGPVLQTLQGRWPHTVPYTGLFNRSLPDTMALADAVGYAWTHLGSAVDLQKYHEVVAGASRPALVTGLPGYVWDHENRYWHESRYARAIRMRPDAVHELIGHLTPDSTEHDMRWRHILRLSEMEWLAGHRLQDAIVFPGAGYIVSVLEACLILCRGTTPSLVEVNDVHIVSALVFDDKESNVEIILSLTDVARRDHSIAAEFKYHATAGRDTDELKLKACGRVLIHLGQPCDDALPARAPRASNLVPVTDGRFYAALLKLDYQYSGPFRALEGIERKLGAATGFISKGMPSSLLIHPGTLDAAFQSTFLTHVAPDDGGLRSIHVPKSIRNITFNPRLCHRAREAQEPLAFDATHSTTLTRRSLASDIDIFPPDSDWPMVQVQGIECVPFSQQPASEKIEVFSNMVWGLAQPDVRLLRAEALAADLDLVHPVWDQLATYYLHLLSQQVPSHHVSRSQGPYTNLVAYAQQVASATTCEQPSPEDIICAFSTAVGDHPSVKLLVQLGESIVDMVKSQDRGSSPPETILRGELLRDWYNYGIGVSTYTNVAAKTVKQIVHRYPHLHILDYCNETAATSSAIMQEIGQDFATYTVIGPAAGSKQPEDWPQQGRSDIAAKPADLSKDLVQQGFAEASYDLFVASFDFAAVNEPAVVLQNIRRVIKPGGYLVVPVPLPPLNPVFALILGALMPKIDSGPYLDVADWDSLLRKAGFSGLTADIANGTDDGLPFTVLVSRAVDDNIAFLLDPISSTTRKSLIADTEVESLLLLTGDATQAAELSEELLTFLEPYCHQIRTVQSLADISQLSETPPNTVMLSLMDYDGSLFEHLTEVKWQAIKKPLLHTGPMIWVTQGRLSSKPHSNMIQGLTRVAARENPTFDYLLLDLEDSESVGSTQPTSNARAIAESVLRRNAITRWNKRGVSNFLYSSETEITLDKQRRYLIPRLIMHEEMNDRYSSGYRTVRRTIKHHSKEESIVGVRPSPESPSGWTVQAQPALKQQVILDNATKLRTTHSMLSPVRVTEFGSIFLVLGKDEGSAPGEIVVALSDKHNSVLHVPAKLSVHLEAFAGSCARLLWLTFQHLVASTVLRGLSEEDAILVHDPSAEFAAIVAEQASQAHIRVTFTTTGSRNDTDHSQSSTKEGVSWQMLKEPVSQRELARLSRSRFSAFVDMTTQSHKHRSTGQRIGQVLPKSCRKDSLASILGAATWTPTLAQTGHIGGLLKRAVFWSLSALESVAWRTSGSNVPAISLASLSEEHGGLSSSTIIDWASGDSKVLVDLQPVDSLVEFAPRKTYWLAGLSGSLGLSLCEWMMSRGARYFVISSRRPDIQPAWLDEMHQKGAVVKICACDITSREQVRQVHAKVLQSMPPFGGIAQGAMILDDQNIQDMPLAQFQRAAQPKIQGSIYLNELFQENTLEFFIFFSSVSSMVGNHGQSNYGAANTFMGSLARQRRDRGLAASVIGIGAIAGVGYIARNSDDVFLGKIIGRTGGLVATSERDFHQLFGEAVLAGRPGSTRPIELVSGVRRFSKAEEQLPVWCEQSWPRMSHFITLPRAGNDVPVSALGSGAAKKLPIKAQLATVAAKEQVYDVILDGFSALLASYFQLNLEQMSRAELVAMRLDEMGIDSLVAVEIRGWFMKNLEVNIPVLKIMNGSSVGDLVRFSSENIIASRSPEVKEMPAMPVEDTEAPSPTTTIGSSIEDTETDTGADFDDSLVHEAEDSLSSDTESTSGSESSAAARPTEARLSVVKSVEVSFTQDRFYPSGLFLEDKVGLNHTAWGRFSDRIHMERLRQAIRTTSQQHEILRTAFFDMNGTRMQHILERGLLEMEYVQIQDESEVEKTAMYLQKEHVYDVANGKTMRFLLLSRSESENYLLIGVHPLIMDGTSIQIYLKWLAIHYDDPHNATAVKQFAESSAQRRADYRAGKFEPELTYWRREFATPPPAQPLLSLAKVKCRPNLKAYVNIRAGCVVDVQTKEQIREVCRRHRTTPFIFYLAALRALLLRYTASGGEDVTIAVAENGRGHDVQEMDVIGPLYNLVLVRLATSSAVSFENLLEASRDKTYAGLEHSKIPYEALVEELNLQRTAEYKPFFQIFADYRVGQQKTMPFGKDLKVEMMGFDLNIPYDLYLDTIDQTNGECLHELFVREDLFGKPEAERLARDFGRLIRAFATQPDIAVKDVDLS</sequence>
<keyword evidence="3" id="KW-0436">Ligase</keyword>
<dbReference type="InterPro" id="IPR036291">
    <property type="entry name" value="NAD(P)-bd_dom_sf"/>
</dbReference>
<dbReference type="CDD" id="cd19532">
    <property type="entry name" value="C_PKS-NRPS"/>
    <property type="match status" value="1"/>
</dbReference>